<dbReference type="PROSITE" id="PS51194">
    <property type="entry name" value="HELICASE_CTER"/>
    <property type="match status" value="1"/>
</dbReference>
<gene>
    <name evidence="30" type="ORF">WG66_14329</name>
</gene>
<evidence type="ECO:0000256" key="6">
    <source>
        <dbReference type="ARBA" id="ARBA00022741"/>
    </source>
</evidence>
<evidence type="ECO:0000259" key="27">
    <source>
        <dbReference type="PROSITE" id="PS51192"/>
    </source>
</evidence>
<evidence type="ECO:0000256" key="22">
    <source>
        <dbReference type="PROSITE-ProRule" id="PRU00552"/>
    </source>
</evidence>
<dbReference type="SMART" id="SM00065">
    <property type="entry name" value="GAF"/>
    <property type="match status" value="1"/>
</dbReference>
<evidence type="ECO:0000259" key="25">
    <source>
        <dbReference type="PROSITE" id="PS50109"/>
    </source>
</evidence>
<dbReference type="GO" id="GO:0003724">
    <property type="term" value="F:RNA helicase activity"/>
    <property type="evidence" value="ECO:0007669"/>
    <property type="project" value="UniProtKB-EC"/>
</dbReference>
<keyword evidence="7" id="KW-0418">Kinase</keyword>
<dbReference type="CDD" id="cd17950">
    <property type="entry name" value="DEADc_DDX39"/>
    <property type="match status" value="1"/>
</dbReference>
<dbReference type="PROSITE" id="PS50110">
    <property type="entry name" value="RESPONSE_REGULATORY"/>
    <property type="match status" value="1"/>
</dbReference>
<evidence type="ECO:0000256" key="21">
    <source>
        <dbReference type="PROSITE-ProRule" id="PRU00169"/>
    </source>
</evidence>
<dbReference type="InterPro" id="IPR001789">
    <property type="entry name" value="Sig_transdc_resp-reg_receiver"/>
</dbReference>
<dbReference type="SMART" id="SM00448">
    <property type="entry name" value="REC"/>
    <property type="match status" value="1"/>
</dbReference>
<dbReference type="CDD" id="cd16922">
    <property type="entry name" value="HATPase_EvgS-ArcB-TorS-like"/>
    <property type="match status" value="1"/>
</dbReference>
<evidence type="ECO:0000256" key="17">
    <source>
        <dbReference type="ARBA" id="ARBA00038213"/>
    </source>
</evidence>
<evidence type="ECO:0000313" key="31">
    <source>
        <dbReference type="Proteomes" id="UP000054988"/>
    </source>
</evidence>
<keyword evidence="13" id="KW-0902">Two-component regulatory system</keyword>
<dbReference type="Gene3D" id="1.10.510.10">
    <property type="entry name" value="Transferase(Phosphotransferase) domain 1"/>
    <property type="match status" value="1"/>
</dbReference>
<dbReference type="InterPro" id="IPR003594">
    <property type="entry name" value="HATPase_dom"/>
</dbReference>
<dbReference type="Pfam" id="PF00072">
    <property type="entry name" value="Response_reg"/>
    <property type="match status" value="1"/>
</dbReference>
<dbReference type="Gene3D" id="3.30.450.40">
    <property type="match status" value="1"/>
</dbReference>
<evidence type="ECO:0000256" key="4">
    <source>
        <dbReference type="ARBA" id="ARBA00022679"/>
    </source>
</evidence>
<keyword evidence="4" id="KW-0808">Transferase</keyword>
<feature type="domain" description="Histidine kinase" evidence="25">
    <location>
        <begin position="2206"/>
        <end position="2430"/>
    </location>
</feature>
<evidence type="ECO:0000259" key="29">
    <source>
        <dbReference type="PROSITE" id="PS51195"/>
    </source>
</evidence>
<dbReference type="SUPFAM" id="SSF55874">
    <property type="entry name" value="ATPase domain of HSP90 chaperone/DNA topoisomerase II/histidine kinase"/>
    <property type="match status" value="1"/>
</dbReference>
<dbReference type="GO" id="GO:0003723">
    <property type="term" value="F:RNA binding"/>
    <property type="evidence" value="ECO:0007669"/>
    <property type="project" value="UniProtKB-KW"/>
</dbReference>
<dbReference type="Pfam" id="PF00512">
    <property type="entry name" value="HisKA"/>
    <property type="match status" value="1"/>
</dbReference>
<dbReference type="SMART" id="SM00490">
    <property type="entry name" value="HELICc"/>
    <property type="match status" value="1"/>
</dbReference>
<name>A0A0W0F9M3_MONRR</name>
<organism evidence="30 31">
    <name type="scientific">Moniliophthora roreri</name>
    <name type="common">Frosty pod rot fungus</name>
    <name type="synonym">Monilia roreri</name>
    <dbReference type="NCBI Taxonomy" id="221103"/>
    <lineage>
        <taxon>Eukaryota</taxon>
        <taxon>Fungi</taxon>
        <taxon>Dikarya</taxon>
        <taxon>Basidiomycota</taxon>
        <taxon>Agaricomycotina</taxon>
        <taxon>Agaricomycetes</taxon>
        <taxon>Agaricomycetidae</taxon>
        <taxon>Agaricales</taxon>
        <taxon>Marasmiineae</taxon>
        <taxon>Marasmiaceae</taxon>
        <taxon>Moniliophthora</taxon>
    </lineage>
</organism>
<evidence type="ECO:0000256" key="12">
    <source>
        <dbReference type="ARBA" id="ARBA00022884"/>
    </source>
</evidence>
<dbReference type="Pfam" id="PF13185">
    <property type="entry name" value="GAF_2"/>
    <property type="match status" value="1"/>
</dbReference>
<dbReference type="GO" id="GO:0008380">
    <property type="term" value="P:RNA splicing"/>
    <property type="evidence" value="ECO:0007669"/>
    <property type="project" value="UniProtKB-KW"/>
</dbReference>
<dbReference type="GO" id="GO:0005681">
    <property type="term" value="C:spliceosomal complex"/>
    <property type="evidence" value="ECO:0007669"/>
    <property type="project" value="UniProtKB-KW"/>
</dbReference>
<keyword evidence="12" id="KW-0694">RNA-binding</keyword>
<evidence type="ECO:0000256" key="1">
    <source>
        <dbReference type="ARBA" id="ARBA00004123"/>
    </source>
</evidence>
<dbReference type="InterPro" id="IPR003661">
    <property type="entry name" value="HisK_dim/P_dom"/>
</dbReference>
<dbReference type="Pfam" id="PF00270">
    <property type="entry name" value="DEAD"/>
    <property type="match status" value="1"/>
</dbReference>
<evidence type="ECO:0000256" key="2">
    <source>
        <dbReference type="ARBA" id="ARBA00012552"/>
    </source>
</evidence>
<dbReference type="CDD" id="cd00082">
    <property type="entry name" value="HisKA"/>
    <property type="match status" value="1"/>
</dbReference>
<dbReference type="InterPro" id="IPR004358">
    <property type="entry name" value="Sig_transdc_His_kin-like_C"/>
</dbReference>
<comment type="function">
    <text evidence="16">ATP-binding RNA helicase involved in transcription elongation and required for the export of mRNA out of the nucleus. SUB2 also plays a role in pre-mRNA splicing and spliceosome assembly. May be involved in rDNA and telomeric silencing, and maintenance of genome integrity.</text>
</comment>
<dbReference type="eggNOG" id="KOG0519">
    <property type="taxonomic scope" value="Eukaryota"/>
</dbReference>
<keyword evidence="15" id="KW-0539">Nucleus</keyword>
<dbReference type="InterPro" id="IPR003018">
    <property type="entry name" value="GAF"/>
</dbReference>
<evidence type="ECO:0000256" key="9">
    <source>
        <dbReference type="ARBA" id="ARBA00022806"/>
    </source>
</evidence>
<dbReference type="GO" id="GO:0016787">
    <property type="term" value="F:hydrolase activity"/>
    <property type="evidence" value="ECO:0007669"/>
    <property type="project" value="UniProtKB-KW"/>
</dbReference>
<dbReference type="InterPro" id="IPR036097">
    <property type="entry name" value="HisK_dim/P_sf"/>
</dbReference>
<evidence type="ECO:0000256" key="20">
    <source>
        <dbReference type="ARBA" id="ARBA00047984"/>
    </source>
</evidence>
<evidence type="ECO:0000256" key="8">
    <source>
        <dbReference type="ARBA" id="ARBA00022801"/>
    </source>
</evidence>
<dbReference type="InterPro" id="IPR014001">
    <property type="entry name" value="Helicase_ATP-bd"/>
</dbReference>
<dbReference type="InterPro" id="IPR027417">
    <property type="entry name" value="P-loop_NTPase"/>
</dbReference>
<dbReference type="InterPro" id="IPR014014">
    <property type="entry name" value="RNA_helicase_DEAD_Q_motif"/>
</dbReference>
<dbReference type="PRINTS" id="PR00344">
    <property type="entry name" value="BCTRLSENSOR"/>
</dbReference>
<dbReference type="Pfam" id="PF02518">
    <property type="entry name" value="HATPase_c"/>
    <property type="match status" value="1"/>
</dbReference>
<keyword evidence="9" id="KW-0347">Helicase</keyword>
<feature type="domain" description="Helicase C-terminal" evidence="28">
    <location>
        <begin position="272"/>
        <end position="433"/>
    </location>
</feature>
<dbReference type="FunFam" id="3.30.565.10:FF:000010">
    <property type="entry name" value="Sensor histidine kinase RcsC"/>
    <property type="match status" value="1"/>
</dbReference>
<dbReference type="PROSITE" id="PS50109">
    <property type="entry name" value="HIS_KIN"/>
    <property type="match status" value="1"/>
</dbReference>
<feature type="short sequence motif" description="Q motif" evidence="22">
    <location>
        <begin position="54"/>
        <end position="82"/>
    </location>
</feature>
<dbReference type="SMART" id="SM00388">
    <property type="entry name" value="HisKA"/>
    <property type="match status" value="1"/>
</dbReference>
<dbReference type="PROSITE" id="PS51195">
    <property type="entry name" value="Q_MOTIF"/>
    <property type="match status" value="1"/>
</dbReference>
<dbReference type="InterPro" id="IPR011006">
    <property type="entry name" value="CheY-like_superfamily"/>
</dbReference>
<evidence type="ECO:0000256" key="15">
    <source>
        <dbReference type="ARBA" id="ARBA00023242"/>
    </source>
</evidence>
<dbReference type="SMART" id="SM00487">
    <property type="entry name" value="DEXDc"/>
    <property type="match status" value="1"/>
</dbReference>
<evidence type="ECO:0000256" key="16">
    <source>
        <dbReference type="ARBA" id="ARBA00037698"/>
    </source>
</evidence>
<dbReference type="CDD" id="cd17546">
    <property type="entry name" value="REC_hyHK_CKI1_RcsC-like"/>
    <property type="match status" value="1"/>
</dbReference>
<dbReference type="GO" id="GO:0000155">
    <property type="term" value="F:phosphorelay sensor kinase activity"/>
    <property type="evidence" value="ECO:0007669"/>
    <property type="project" value="InterPro"/>
</dbReference>
<dbReference type="SUPFAM" id="SSF56112">
    <property type="entry name" value="Protein kinase-like (PK-like)"/>
    <property type="match status" value="1"/>
</dbReference>
<dbReference type="InterPro" id="IPR041664">
    <property type="entry name" value="AAA_16"/>
</dbReference>
<evidence type="ECO:0000256" key="10">
    <source>
        <dbReference type="ARBA" id="ARBA00022816"/>
    </source>
</evidence>
<comment type="catalytic activity">
    <reaction evidence="20">
        <text>ATP + H2O = ADP + phosphate + H(+)</text>
        <dbReference type="Rhea" id="RHEA:13065"/>
        <dbReference type="ChEBI" id="CHEBI:15377"/>
        <dbReference type="ChEBI" id="CHEBI:15378"/>
        <dbReference type="ChEBI" id="CHEBI:30616"/>
        <dbReference type="ChEBI" id="CHEBI:43474"/>
        <dbReference type="ChEBI" id="CHEBI:456216"/>
        <dbReference type="EC" id="3.6.4.13"/>
    </reaction>
</comment>
<evidence type="ECO:0000256" key="5">
    <source>
        <dbReference type="ARBA" id="ARBA00022728"/>
    </source>
</evidence>
<dbReference type="PROSITE" id="PS50011">
    <property type="entry name" value="PROTEIN_KINASE_DOM"/>
    <property type="match status" value="1"/>
</dbReference>
<dbReference type="InterPro" id="IPR029016">
    <property type="entry name" value="GAF-like_dom_sf"/>
</dbReference>
<feature type="compositionally biased region" description="Low complexity" evidence="23">
    <location>
        <begin position="877"/>
        <end position="886"/>
    </location>
</feature>
<dbReference type="FunFam" id="3.40.50.300:FF:000168">
    <property type="entry name" value="DEAD-box ATP-dependent RNA helicase 56-like"/>
    <property type="match status" value="1"/>
</dbReference>
<keyword evidence="14" id="KW-0508">mRNA splicing</keyword>
<dbReference type="SUPFAM" id="SSF52172">
    <property type="entry name" value="CheY-like"/>
    <property type="match status" value="1"/>
</dbReference>
<feature type="domain" description="Helicase ATP-binding" evidence="27">
    <location>
        <begin position="85"/>
        <end position="260"/>
    </location>
</feature>
<dbReference type="CDD" id="cd18787">
    <property type="entry name" value="SF2_C_DEAD"/>
    <property type="match status" value="1"/>
</dbReference>
<dbReference type="EMBL" id="LATX01002192">
    <property type="protein sequence ID" value="KTB33001.1"/>
    <property type="molecule type" value="Genomic_DNA"/>
</dbReference>
<feature type="compositionally biased region" description="Polar residues" evidence="23">
    <location>
        <begin position="892"/>
        <end position="909"/>
    </location>
</feature>
<feature type="domain" description="Response regulatory" evidence="26">
    <location>
        <begin position="2611"/>
        <end position="2734"/>
    </location>
</feature>
<feature type="region of interest" description="Disordered" evidence="23">
    <location>
        <begin position="853"/>
        <end position="909"/>
    </location>
</feature>
<proteinExistence type="inferred from homology"/>
<dbReference type="InterPro" id="IPR005467">
    <property type="entry name" value="His_kinase_dom"/>
</dbReference>
<dbReference type="PANTHER" id="PTHR45339:SF1">
    <property type="entry name" value="HYBRID SIGNAL TRANSDUCTION HISTIDINE KINASE J"/>
    <property type="match status" value="1"/>
</dbReference>
<feature type="modified residue" description="4-aspartylphosphate" evidence="21">
    <location>
        <position position="2663"/>
    </location>
</feature>
<dbReference type="Gene3D" id="3.30.565.10">
    <property type="entry name" value="Histidine kinase-like ATPase, C-terminal domain"/>
    <property type="match status" value="1"/>
</dbReference>
<evidence type="ECO:0000256" key="11">
    <source>
        <dbReference type="ARBA" id="ARBA00022840"/>
    </source>
</evidence>
<feature type="domain" description="Protein kinase" evidence="24">
    <location>
        <begin position="461"/>
        <end position="792"/>
    </location>
</feature>
<dbReference type="Pfam" id="PF00271">
    <property type="entry name" value="Helicase_C"/>
    <property type="match status" value="1"/>
</dbReference>
<evidence type="ECO:0000256" key="19">
    <source>
        <dbReference type="ARBA" id="ARBA00040402"/>
    </source>
</evidence>
<keyword evidence="5" id="KW-0747">Spliceosome</keyword>
<evidence type="ECO:0000256" key="3">
    <source>
        <dbReference type="ARBA" id="ARBA00022553"/>
    </source>
</evidence>
<comment type="similarity">
    <text evidence="17">Belongs to the DEAD box helicase family. DECD subfamily.</text>
</comment>
<dbReference type="InterPro" id="IPR036890">
    <property type="entry name" value="HATPase_C_sf"/>
</dbReference>
<keyword evidence="8" id="KW-0378">Hydrolase</keyword>
<dbReference type="InterPro" id="IPR001650">
    <property type="entry name" value="Helicase_C-like"/>
</dbReference>
<evidence type="ECO:0000256" key="14">
    <source>
        <dbReference type="ARBA" id="ARBA00023187"/>
    </source>
</evidence>
<keyword evidence="10" id="KW-0509">mRNA transport</keyword>
<dbReference type="Gene3D" id="3.40.50.300">
    <property type="entry name" value="P-loop containing nucleotide triphosphate hydrolases"/>
    <property type="match status" value="2"/>
</dbReference>
<reference evidence="30 31" key="1">
    <citation type="submission" date="2015-12" db="EMBL/GenBank/DDBJ databases">
        <title>Draft genome sequence of Moniliophthora roreri, the causal agent of frosty pod rot of cacao.</title>
        <authorList>
            <person name="Aime M.C."/>
            <person name="Diaz-Valderrama J.R."/>
            <person name="Kijpornyongpan T."/>
            <person name="Phillips-Mora W."/>
        </authorList>
    </citation>
    <scope>NUCLEOTIDE SEQUENCE [LARGE SCALE GENOMIC DNA]</scope>
    <source>
        <strain evidence="30 31">MCA 2952</strain>
    </source>
</reference>
<dbReference type="SUPFAM" id="SSF55781">
    <property type="entry name" value="GAF domain-like"/>
    <property type="match status" value="1"/>
</dbReference>
<dbReference type="GO" id="GO:0051028">
    <property type="term" value="P:mRNA transport"/>
    <property type="evidence" value="ECO:0007669"/>
    <property type="project" value="UniProtKB-KW"/>
</dbReference>
<dbReference type="EC" id="3.6.4.13" evidence="2"/>
<dbReference type="Gene3D" id="3.40.50.2300">
    <property type="match status" value="1"/>
</dbReference>
<dbReference type="InterPro" id="IPR011009">
    <property type="entry name" value="Kinase-like_dom_sf"/>
</dbReference>
<evidence type="ECO:0000259" key="28">
    <source>
        <dbReference type="PROSITE" id="PS51194"/>
    </source>
</evidence>
<dbReference type="Pfam" id="PF13191">
    <property type="entry name" value="AAA_16"/>
    <property type="match status" value="1"/>
</dbReference>
<keyword evidence="11" id="KW-0067">ATP-binding</keyword>
<protein>
    <recommendedName>
        <fullName evidence="18">ATP-dependent RNA helicase SUB2</fullName>
        <ecNumber evidence="2">3.6.4.13</ecNumber>
    </recommendedName>
    <alternativeName>
        <fullName evidence="19">ATP-dependent RNA helicase sub2</fullName>
    </alternativeName>
</protein>
<dbReference type="SUPFAM" id="SSF52540">
    <property type="entry name" value="P-loop containing nucleoside triphosphate hydrolases"/>
    <property type="match status" value="2"/>
</dbReference>
<evidence type="ECO:0000313" key="30">
    <source>
        <dbReference type="EMBL" id="KTB33001.1"/>
    </source>
</evidence>
<comment type="caution">
    <text evidence="30">The sequence shown here is derived from an EMBL/GenBank/DDBJ whole genome shotgun (WGS) entry which is preliminary data.</text>
</comment>
<dbReference type="SMART" id="SM00387">
    <property type="entry name" value="HATPase_c"/>
    <property type="match status" value="1"/>
</dbReference>
<comment type="subcellular location">
    <subcellularLocation>
        <location evidence="1">Nucleus</location>
    </subcellularLocation>
</comment>
<dbReference type="FunFam" id="3.40.50.300:FF:000111">
    <property type="entry name" value="DEAD-box ATP-dependent RNA helicase"/>
    <property type="match status" value="1"/>
</dbReference>
<evidence type="ECO:0000256" key="13">
    <source>
        <dbReference type="ARBA" id="ARBA00023012"/>
    </source>
</evidence>
<sequence length="2739" mass="303693">MSSHDNEDLIDYEDEHDVTTNGFPAAGASGAAAGASAVDGDDKDKKNFSGIHSTGFRDFLLKPELLRAISDLGFEHPSEVQQECIPQAVLGMDVLCQAKSGHGKTAVFVLATLQQLEPVNGQVSVLVLCHTRELAFQIKNEYTRFAKYMPDVRISTFYGGTPVSKDAEVLRDKNKCPHIVVATPGRLNALARDKVLDAKNVKHFVLDECDKMLEQLDMRRDVQEIFRTTPHHKQVMMFSATLAKEIRATCKKFMSNPLEIFVDDETKLTLHGLQQHYVKLEENGKNRKLNELLDTLEFNQVVIFVKSVARAIELDKLLVSCNFPSISIHSGLQQEERIARYTAFKAFEKRILVATDIFGRGIDVERVNIVVNYDCPPDADSYLHRVGRAGRFGTKGLAITFVTSDEDQQVMAAIQSRFEVAVPELPDHIDPASYSPQEPGGTMKRKLFGQSSLPTLFFRATDGVLSVPGYTFGKAFPWRDTGSLTLLAEGSSLKDSSSVLAKIAPAHSNASMCLEREAHILGRLAESTGKYNPALRMVELLNIPRDYGDMVVLLLVHPGLNLLGRYLPPSKVNDLLLADVTRPARPLTSHGDVYMMDIDESDIAEEMEAFDIMDLATFLEFAIQATLCLEMIHKAGIVHREIRANAFHLNTHIGTVRFAHFGNRAVSLENYGSPSTLVLQTYEEVQLLKVKEALCYLAPEQTGSIETMTQDHRTDLYSLGILFWTLLVGRGQMPFEGGALELLHSIVQKRPMPVHEVRRDVPQVLANIVDKLLSKHPDARYQSAYGLKSDLLECQRRLLATVSSATDESVELIPSFEIALQDRFMEFTLPLALFGREKELELIRNVTSEGYIAVSSSGSQDTGTGTGTAGGEDHAESVSSRSGSQSGDAGRKTSTGGSPSQDYSPLTISVSPSVQTSDTLRRVALRPRPKVARSQVIVIVGPPGVGKSSMILVNQAKWRYHAAHGLWGQAKFQNADSAPFAALLGCLSSVLRQLMVFQMDVHRFVSALKEKLGPQIQNIPLLYQGTPELKEILALFDIHLDTPRETLSTRELRARFQTLVENVFSVIAHTRLFALFLDDLHEADEPTLDVVSALINSKSRMLIFVTLRSEDNDIVERVRAMFTNRSRPTWINVEPLSYSSILSLVSKTLHRSKDDSAPLARFVYSASSGNAFTARSILTTLHRQHHITFNWERNHWQYDMSTIEPTMVDQKISDPTDLSFLIAQFRDLPEEARKYLLWAVFFGETFKVAEVSLMIDWEDSSGSSGSDDDDDVIWNLRKARESGNNTSRDSMRGLQTALVEGWLVQRARDMCSFAHDRYRQAAQAEADILSSETVARMSLRIILMMLHETPVDVYRIAEHAKRCLPLLHEHPKRDELLDVLIDAGEAAWARGAHELSLRSFSSARTLLLEDPWAREPHRTFELFSKLASLSTWQGDFSASNTYIKQCMEHTDKPEEIANLLRSQSQNHWMKNHFTEALDDTLSALKLLGVEINPAPTSREATRMFERVKNEILAVGFDSFLSIPGAADTRTELAVTLLNDAGTAAYWSPNPTAFADVIGLTVNSFPPSGVLSTQGFSKTIQLALRSGITPGTALGVFWALGGAAERRELYRFSTGLGKLALRIAEQHGTNSEKCRAYVLFCALVSPYDNVHIRTTLPRLEEGLKYGNSAGDRIYTSFTLLHTISTRLYVCDHLSELVSAAEEAVNDVKVWSPGDTVVLISGTLNCIRAVGGYTVATSAETAFDTDGFIEAEYIEHAKATSGNLPLAFNWHVDLYNSFKVAGWYCLGYIKEAASLGFQVYETRDKHPNHRHIRYGLFFHSLAILGCIRQGLVNGQDQDRYMKQVKLNQEFIKKWISSSPVNTSTWVALVDAELASVLNDSAAFRLYDVAVKLAVNNDWLMEEAWGLYLQGCHFVRCGVEGLGSELQRRGISRHSQWGAQGIVNHLNSVLGTGSQYTLKRPIFTSDVAVQTESTMVHVGASRYDSSKMDTGEEQETSLQASHLAAILKWSKDISSDINLSSALQRLTEIATETSGSQNTCVVIAREAGDYSVATSMIPPGQCQVFENPKSIRSIADPLQKAIIQHTLNYKENVYHDDASVDHRFSSEAMQSLHRSVICLPIFSNRGQTFGAVYVASKYAFSKNIVTILTLLCQQASISISNALLFRSVQAGTRENLKMIAVQREALEAARKSREDALKATKIKSNFLASMSHELRTPFSSFYGLLDLLSGTELNPGQIEIVQTAKQSCELLLKIIDSILDYSKLEASAVKLEPSGFLVENIIADCMELLLPMAAKKLDLSFNIEPNVPPWVFADYPRIRQGVLMNLIGNAVKFTASGSVTVTCSLEESPSSPPDEVHLKFLIQDTGIGLSPSDVELLFVPFQQADNSSTRRFGGTGLGLSISRQLVKLMNGVIAVESELNVGSKFWFTIPVKIFTSEESQKYAQDIDNLWSVLARPRPPHILVCSPSKVTLTLFSHMFNGFHLSLVPSKEDAEAYIRNLTDPNPPLDFVILDDQSESHADQLAEFLHSLNLPALHETKVVHLYTPTTKLSGRAIFGTSTAGVVKMTKPPRKAKMLQTLAGLKNLPNTLSAAPVTDVTRAMDEFARADMKATSHILTCALDNPIAQNLLVKQLERYQLNVVATSNGNEALAEWEAHEPGYFSVALFDHHMPICDGVEAAKRLRVMEKKRKASVLLPIVALSADCQESTKQLCLSAGMNAFFSKPLKKNDLMSLLSMFGQPPRI</sequence>
<dbReference type="InterPro" id="IPR011545">
    <property type="entry name" value="DEAD/DEAH_box_helicase_dom"/>
</dbReference>
<accession>A0A0W0F9M3</accession>
<feature type="domain" description="DEAD-box RNA helicase Q" evidence="29">
    <location>
        <begin position="54"/>
        <end position="82"/>
    </location>
</feature>
<keyword evidence="6" id="KW-0547">Nucleotide-binding</keyword>
<evidence type="ECO:0000256" key="7">
    <source>
        <dbReference type="ARBA" id="ARBA00022777"/>
    </source>
</evidence>
<dbReference type="Gene3D" id="1.10.287.130">
    <property type="match status" value="1"/>
</dbReference>
<dbReference type="PROSITE" id="PS51192">
    <property type="entry name" value="HELICASE_ATP_BIND_1"/>
    <property type="match status" value="1"/>
</dbReference>
<dbReference type="GO" id="GO:0005524">
    <property type="term" value="F:ATP binding"/>
    <property type="evidence" value="ECO:0007669"/>
    <property type="project" value="UniProtKB-KW"/>
</dbReference>
<evidence type="ECO:0000259" key="24">
    <source>
        <dbReference type="PROSITE" id="PS50011"/>
    </source>
</evidence>
<dbReference type="SUPFAM" id="SSF47384">
    <property type="entry name" value="Homodimeric domain of signal transducing histidine kinase"/>
    <property type="match status" value="1"/>
</dbReference>
<dbReference type="Pfam" id="PF00069">
    <property type="entry name" value="Pkinase"/>
    <property type="match status" value="1"/>
</dbReference>
<keyword evidence="3 21" id="KW-0597">Phosphoprotein</keyword>
<dbReference type="SMART" id="SM00220">
    <property type="entry name" value="S_TKc"/>
    <property type="match status" value="1"/>
</dbReference>
<dbReference type="InterPro" id="IPR000719">
    <property type="entry name" value="Prot_kinase_dom"/>
</dbReference>
<keyword evidence="10" id="KW-0813">Transport</keyword>
<evidence type="ECO:0000259" key="26">
    <source>
        <dbReference type="PROSITE" id="PS50110"/>
    </source>
</evidence>
<evidence type="ECO:0000256" key="18">
    <source>
        <dbReference type="ARBA" id="ARBA00040177"/>
    </source>
</evidence>
<dbReference type="PANTHER" id="PTHR45339">
    <property type="entry name" value="HYBRID SIGNAL TRANSDUCTION HISTIDINE KINASE J"/>
    <property type="match status" value="1"/>
</dbReference>
<evidence type="ECO:0000256" key="23">
    <source>
        <dbReference type="SAM" id="MobiDB-lite"/>
    </source>
</evidence>
<keyword evidence="14" id="KW-0507">mRNA processing</keyword>
<dbReference type="Proteomes" id="UP000054988">
    <property type="component" value="Unassembled WGS sequence"/>
</dbReference>